<dbReference type="EMBL" id="NLAX01001623">
    <property type="protein sequence ID" value="PKS05167.1"/>
    <property type="molecule type" value="Genomic_DNA"/>
</dbReference>
<evidence type="ECO:0008006" key="5">
    <source>
        <dbReference type="Google" id="ProtNLM"/>
    </source>
</evidence>
<dbReference type="STRING" id="41688.A0A2N3MYB5"/>
<feature type="compositionally biased region" description="Pro residues" evidence="1">
    <location>
        <begin position="183"/>
        <end position="198"/>
    </location>
</feature>
<evidence type="ECO:0000256" key="1">
    <source>
        <dbReference type="SAM" id="MobiDB-lite"/>
    </source>
</evidence>
<accession>A0A2N3MYB5</accession>
<keyword evidence="2" id="KW-0732">Signal</keyword>
<feature type="compositionally biased region" description="Low complexity" evidence="1">
    <location>
        <begin position="459"/>
        <end position="469"/>
    </location>
</feature>
<feature type="signal peptide" evidence="2">
    <location>
        <begin position="1"/>
        <end position="24"/>
    </location>
</feature>
<feature type="region of interest" description="Disordered" evidence="1">
    <location>
        <begin position="231"/>
        <end position="276"/>
    </location>
</feature>
<feature type="region of interest" description="Disordered" evidence="1">
    <location>
        <begin position="395"/>
        <end position="469"/>
    </location>
</feature>
<comment type="caution">
    <text evidence="3">The sequence shown here is derived from an EMBL/GenBank/DDBJ whole genome shotgun (WGS) entry which is preliminary data.</text>
</comment>
<evidence type="ECO:0000313" key="3">
    <source>
        <dbReference type="EMBL" id="PKS05167.1"/>
    </source>
</evidence>
<dbReference type="AlphaFoldDB" id="A0A2N3MYB5"/>
<feature type="chain" id="PRO_5014969270" description="IPT/TIG domain-containing protein" evidence="2">
    <location>
        <begin position="25"/>
        <end position="469"/>
    </location>
</feature>
<gene>
    <name evidence="3" type="ORF">jhhlp_008535</name>
</gene>
<dbReference type="OrthoDB" id="5243368at2759"/>
<organism evidence="3 4">
    <name type="scientific">Lomentospora prolificans</name>
    <dbReference type="NCBI Taxonomy" id="41688"/>
    <lineage>
        <taxon>Eukaryota</taxon>
        <taxon>Fungi</taxon>
        <taxon>Dikarya</taxon>
        <taxon>Ascomycota</taxon>
        <taxon>Pezizomycotina</taxon>
        <taxon>Sordariomycetes</taxon>
        <taxon>Hypocreomycetidae</taxon>
        <taxon>Microascales</taxon>
        <taxon>Microascaceae</taxon>
        <taxon>Lomentospora</taxon>
    </lineage>
</organism>
<keyword evidence="4" id="KW-1185">Reference proteome</keyword>
<evidence type="ECO:0000313" key="4">
    <source>
        <dbReference type="Proteomes" id="UP000233524"/>
    </source>
</evidence>
<name>A0A2N3MYB5_9PEZI</name>
<reference evidence="3 4" key="1">
    <citation type="journal article" date="2017" name="G3 (Bethesda)">
        <title>First Draft Genome Sequence of the Pathogenic Fungus Lomentospora prolificans (Formerly Scedosporium prolificans).</title>
        <authorList>
            <person name="Luo R."/>
            <person name="Zimin A."/>
            <person name="Workman R."/>
            <person name="Fan Y."/>
            <person name="Pertea G."/>
            <person name="Grossman N."/>
            <person name="Wear M.P."/>
            <person name="Jia B."/>
            <person name="Miller H."/>
            <person name="Casadevall A."/>
            <person name="Timp W."/>
            <person name="Zhang S.X."/>
            <person name="Salzberg S.L."/>
        </authorList>
    </citation>
    <scope>NUCLEOTIDE SEQUENCE [LARGE SCALE GENOMIC DNA]</scope>
    <source>
        <strain evidence="3 4">JHH-5317</strain>
    </source>
</reference>
<feature type="compositionally biased region" description="Low complexity" evidence="1">
    <location>
        <begin position="257"/>
        <end position="276"/>
    </location>
</feature>
<evidence type="ECO:0000256" key="2">
    <source>
        <dbReference type="SAM" id="SignalP"/>
    </source>
</evidence>
<dbReference type="InParanoid" id="A0A2N3MYB5"/>
<feature type="compositionally biased region" description="Polar residues" evidence="1">
    <location>
        <begin position="395"/>
        <end position="411"/>
    </location>
</feature>
<dbReference type="VEuPathDB" id="FungiDB:jhhlp_008535"/>
<dbReference type="Proteomes" id="UP000233524">
    <property type="component" value="Unassembled WGS sequence"/>
</dbReference>
<proteinExistence type="predicted"/>
<protein>
    <recommendedName>
        <fullName evidence="5">IPT/TIG domain-containing protein</fullName>
    </recommendedName>
</protein>
<feature type="region of interest" description="Disordered" evidence="1">
    <location>
        <begin position="176"/>
        <end position="204"/>
    </location>
</feature>
<sequence>MRIPSVTHSGIAAVFLQLLSLTAAQTGGTVFSGFPKPPIFPTGVDSNDKSTVTLTGSDISSEFTEIRIIGGVTGARTVLGVWTPNSQPSDSTALPVTLEVSVQRTAGKPPVAKLTIPFRPFDDFWNDLMTVEADLGPPSGIGVSSTSSFDFVITTKGFQDFPARIQQHQAQNNAPVLSTNAPAPTPPPSPPSPSPQQQPQPRTTLVQTLTSAGTTSASAISRELTQSFEQSSITVSSSSEAATPAPDPATGVDGETPSSSPSSSPSSAPSPRSSISTGTQVGIALGVILGNAVVIGSLALICARRGCLVSIPLLCPGAKSDKAQIIKTAQDVYQRNPVIHIDVKELDATTLAAELEAQRGPFELEGSTSFYRRSLAAVRSAGKIIIRSAATSRTGNRTSFDADTDTTYSRSVRTRLSAGSSGPPLPTPSDYAGRDRRFTFGPAPSMSTIRSRSSDRSSRGSQISSRSNS</sequence>